<comment type="caution">
    <text evidence="9">The sequence shown here is derived from an EMBL/GenBank/DDBJ whole genome shotgun (WGS) entry which is preliminary data.</text>
</comment>
<keyword evidence="2 7" id="KW-0813">Transport</keyword>
<evidence type="ECO:0000259" key="8">
    <source>
        <dbReference type="PROSITE" id="PS50928"/>
    </source>
</evidence>
<dbReference type="CDD" id="cd06261">
    <property type="entry name" value="TM_PBP2"/>
    <property type="match status" value="1"/>
</dbReference>
<evidence type="ECO:0000256" key="2">
    <source>
        <dbReference type="ARBA" id="ARBA00022448"/>
    </source>
</evidence>
<comment type="subcellular location">
    <subcellularLocation>
        <location evidence="1 7">Cell membrane</location>
        <topology evidence="1 7">Multi-pass membrane protein</topology>
    </subcellularLocation>
</comment>
<evidence type="ECO:0000256" key="5">
    <source>
        <dbReference type="ARBA" id="ARBA00022989"/>
    </source>
</evidence>
<dbReference type="RefSeq" id="WP_064303941.1">
    <property type="nucleotide sequence ID" value="NZ_LUCV01000038.1"/>
</dbReference>
<feature type="domain" description="ABC transmembrane type-1" evidence="8">
    <location>
        <begin position="92"/>
        <end position="281"/>
    </location>
</feature>
<evidence type="ECO:0000313" key="9">
    <source>
        <dbReference type="EMBL" id="OAI88059.1"/>
    </source>
</evidence>
<evidence type="ECO:0000256" key="6">
    <source>
        <dbReference type="ARBA" id="ARBA00023136"/>
    </source>
</evidence>
<evidence type="ECO:0000256" key="3">
    <source>
        <dbReference type="ARBA" id="ARBA00022475"/>
    </source>
</evidence>
<evidence type="ECO:0000256" key="7">
    <source>
        <dbReference type="RuleBase" id="RU363032"/>
    </source>
</evidence>
<keyword evidence="4 7" id="KW-0812">Transmembrane</keyword>
<reference evidence="9 10" key="1">
    <citation type="submission" date="2016-03" db="EMBL/GenBank/DDBJ databases">
        <title>Draft Genome Assembly of Pseudomonas putida strain CBF10-2.</title>
        <authorList>
            <person name="Iyer R.S."/>
            <person name="Damania A."/>
        </authorList>
    </citation>
    <scope>NUCLEOTIDE SEQUENCE [LARGE SCALE GENOMIC DNA]</scope>
    <source>
        <strain evidence="9 10">CBF10-2</strain>
    </source>
</reference>
<dbReference type="GO" id="GO:0005886">
    <property type="term" value="C:plasma membrane"/>
    <property type="evidence" value="ECO:0007669"/>
    <property type="project" value="UniProtKB-SubCell"/>
</dbReference>
<comment type="similarity">
    <text evidence="7">Belongs to the binding-protein-dependent transport system permease family.</text>
</comment>
<protein>
    <submittedName>
        <fullName evidence="9">Peptide ABC transporter permease</fullName>
    </submittedName>
</protein>
<dbReference type="InterPro" id="IPR000515">
    <property type="entry name" value="MetI-like"/>
</dbReference>
<keyword evidence="5 7" id="KW-1133">Transmembrane helix</keyword>
<feature type="transmembrane region" description="Helical" evidence="7">
    <location>
        <begin position="140"/>
        <end position="166"/>
    </location>
</feature>
<dbReference type="EMBL" id="LUCV01000038">
    <property type="protein sequence ID" value="OAI88059.1"/>
    <property type="molecule type" value="Genomic_DNA"/>
</dbReference>
<evidence type="ECO:0000256" key="4">
    <source>
        <dbReference type="ARBA" id="ARBA00022692"/>
    </source>
</evidence>
<feature type="transmembrane region" description="Helical" evidence="7">
    <location>
        <begin position="261"/>
        <end position="284"/>
    </location>
</feature>
<dbReference type="GO" id="GO:0055085">
    <property type="term" value="P:transmembrane transport"/>
    <property type="evidence" value="ECO:0007669"/>
    <property type="project" value="InterPro"/>
</dbReference>
<feature type="transmembrane region" description="Helical" evidence="7">
    <location>
        <begin position="33"/>
        <end position="55"/>
    </location>
</feature>
<dbReference type="SUPFAM" id="SSF161098">
    <property type="entry name" value="MetI-like"/>
    <property type="match status" value="1"/>
</dbReference>
<accession>A0A177SGW4</accession>
<proteinExistence type="inferred from homology"/>
<dbReference type="InterPro" id="IPR050366">
    <property type="entry name" value="BP-dependent_transpt_permease"/>
</dbReference>
<evidence type="ECO:0000256" key="1">
    <source>
        <dbReference type="ARBA" id="ARBA00004651"/>
    </source>
</evidence>
<dbReference type="Pfam" id="PF00528">
    <property type="entry name" value="BPD_transp_1"/>
    <property type="match status" value="1"/>
</dbReference>
<feature type="transmembrane region" description="Helical" evidence="7">
    <location>
        <begin position="96"/>
        <end position="120"/>
    </location>
</feature>
<evidence type="ECO:0000313" key="10">
    <source>
        <dbReference type="Proteomes" id="UP000077752"/>
    </source>
</evidence>
<dbReference type="PANTHER" id="PTHR43386">
    <property type="entry name" value="OLIGOPEPTIDE TRANSPORT SYSTEM PERMEASE PROTEIN APPC"/>
    <property type="match status" value="1"/>
</dbReference>
<feature type="transmembrane region" description="Helical" evidence="7">
    <location>
        <begin position="205"/>
        <end position="226"/>
    </location>
</feature>
<name>A0A177SGW4_PSEPU</name>
<dbReference type="PANTHER" id="PTHR43386:SF1">
    <property type="entry name" value="D,D-DIPEPTIDE TRANSPORT SYSTEM PERMEASE PROTEIN DDPC-RELATED"/>
    <property type="match status" value="1"/>
</dbReference>
<dbReference type="PROSITE" id="PS50928">
    <property type="entry name" value="ABC_TM1"/>
    <property type="match status" value="1"/>
</dbReference>
<keyword evidence="3" id="KW-1003">Cell membrane</keyword>
<dbReference type="AlphaFoldDB" id="A0A177SGW4"/>
<gene>
    <name evidence="9" type="ORF">AYO28_25060</name>
</gene>
<organism evidence="9 10">
    <name type="scientific">Pseudomonas putida</name>
    <name type="common">Arthrobacter siderocapsulatus</name>
    <dbReference type="NCBI Taxonomy" id="303"/>
    <lineage>
        <taxon>Bacteria</taxon>
        <taxon>Pseudomonadati</taxon>
        <taxon>Pseudomonadota</taxon>
        <taxon>Gammaproteobacteria</taxon>
        <taxon>Pseudomonadales</taxon>
        <taxon>Pseudomonadaceae</taxon>
        <taxon>Pseudomonas</taxon>
    </lineage>
</organism>
<keyword evidence="6 7" id="KW-0472">Membrane</keyword>
<sequence>MSPKPSCAPLAAPAAPAAAPRKAPRAWPPANALIGATLLMALILLALLGLLWTPFDPLRIDLLSRLQAPSAVHWLGTDEFGRDVFSRLLIGARTSLWISLLAVSCAVCAGTVIGMLAGYLRGWTDRLLMMFNDALLAFPGILMALGIMAIIGASQYGIVLALGIAYTPSVVRVVRGSVLSLRELEFIEASRVIGNSELYTMFRHIAPNCLAPLCVLATSMFGWALLSESALSFLGLGVPPPAATWGNMLASSRPYIASASWLGIFPGLFICLALLAINLFGDALRDRLDPRMRK</sequence>
<dbReference type="InterPro" id="IPR035906">
    <property type="entry name" value="MetI-like_sf"/>
</dbReference>
<dbReference type="Gene3D" id="1.10.3720.10">
    <property type="entry name" value="MetI-like"/>
    <property type="match status" value="1"/>
</dbReference>
<dbReference type="Proteomes" id="UP000077752">
    <property type="component" value="Unassembled WGS sequence"/>
</dbReference>